<keyword evidence="3" id="KW-1185">Reference proteome</keyword>
<gene>
    <name evidence="2" type="ORF">Ana3638_24450</name>
</gene>
<proteinExistence type="predicted"/>
<dbReference type="GO" id="GO:0016787">
    <property type="term" value="F:hydrolase activity"/>
    <property type="evidence" value="ECO:0007669"/>
    <property type="project" value="UniProtKB-KW"/>
</dbReference>
<name>A0A6P1TU95_9FIRM</name>
<dbReference type="PRINTS" id="PR00412">
    <property type="entry name" value="EPOXHYDRLASE"/>
</dbReference>
<dbReference type="PANTHER" id="PTHR43798:SF33">
    <property type="entry name" value="HYDROLASE, PUTATIVE (AFU_ORTHOLOGUE AFUA_2G14860)-RELATED"/>
    <property type="match status" value="1"/>
</dbReference>
<reference evidence="2 3" key="1">
    <citation type="submission" date="2020-01" db="EMBL/GenBank/DDBJ databases">
        <title>Genome analysis of Anaerocolumna sp. CBA3638.</title>
        <authorList>
            <person name="Kim J."/>
            <person name="Roh S.W."/>
        </authorList>
    </citation>
    <scope>NUCLEOTIDE SEQUENCE [LARGE SCALE GENOMIC DNA]</scope>
    <source>
        <strain evidence="2 3">CBA3638</strain>
    </source>
</reference>
<dbReference type="Proteomes" id="UP000464314">
    <property type="component" value="Chromosome"/>
</dbReference>
<dbReference type="InterPro" id="IPR000639">
    <property type="entry name" value="Epox_hydrolase-like"/>
</dbReference>
<dbReference type="EMBL" id="CP048000">
    <property type="protein sequence ID" value="QHQ63541.1"/>
    <property type="molecule type" value="Genomic_DNA"/>
</dbReference>
<dbReference type="PRINTS" id="PR00111">
    <property type="entry name" value="ABHYDROLASE"/>
</dbReference>
<dbReference type="KEGG" id="anr:Ana3638_24450"/>
<dbReference type="RefSeq" id="WP_161840352.1">
    <property type="nucleotide sequence ID" value="NZ_CP048000.1"/>
</dbReference>
<keyword evidence="2" id="KW-0378">Hydrolase</keyword>
<dbReference type="InterPro" id="IPR029058">
    <property type="entry name" value="AB_hydrolase_fold"/>
</dbReference>
<sequence>MRDGNNFEHLTFQNLNCEIHYWYQKGSENKWVIFLHGAGIDHEMFKEQYKIFDSAYHLITWDARGHGLSKLKKGQKFRFEDMVSDMKRLYKIYGIDEAVLIGQSMGGNLAQEIAYNYPEYITKLILIDCTKNTGKLTMVEKCLLKCSNFLFHCYPWKQLIKQSSEACGTTDYVKEYVKACFSRLEKETFIDVMMSLTGCLKEDIEFRFRHPVLLLCGEEDQLGNIKKVMKTWAQSDSNCTFHMVEDAGHNSNQDKPEVVNKLILNFLKAGNKSDLPY</sequence>
<organism evidence="2 3">
    <name type="scientific">Anaerocolumna sedimenticola</name>
    <dbReference type="NCBI Taxonomy" id="2696063"/>
    <lineage>
        <taxon>Bacteria</taxon>
        <taxon>Bacillati</taxon>
        <taxon>Bacillota</taxon>
        <taxon>Clostridia</taxon>
        <taxon>Lachnospirales</taxon>
        <taxon>Lachnospiraceae</taxon>
        <taxon>Anaerocolumna</taxon>
    </lineage>
</organism>
<dbReference type="InterPro" id="IPR022742">
    <property type="entry name" value="Hydrolase_4"/>
</dbReference>
<dbReference type="GO" id="GO:0016020">
    <property type="term" value="C:membrane"/>
    <property type="evidence" value="ECO:0007669"/>
    <property type="project" value="TreeGrafter"/>
</dbReference>
<dbReference type="PANTHER" id="PTHR43798">
    <property type="entry name" value="MONOACYLGLYCEROL LIPASE"/>
    <property type="match status" value="1"/>
</dbReference>
<dbReference type="AlphaFoldDB" id="A0A6P1TU95"/>
<accession>A0A6P1TU95</accession>
<dbReference type="Pfam" id="PF12146">
    <property type="entry name" value="Hydrolase_4"/>
    <property type="match status" value="1"/>
</dbReference>
<dbReference type="InterPro" id="IPR050266">
    <property type="entry name" value="AB_hydrolase_sf"/>
</dbReference>
<dbReference type="Gene3D" id="3.40.50.1820">
    <property type="entry name" value="alpha/beta hydrolase"/>
    <property type="match status" value="1"/>
</dbReference>
<protein>
    <submittedName>
        <fullName evidence="2">Alpha/beta fold hydrolase</fullName>
    </submittedName>
</protein>
<evidence type="ECO:0000313" key="2">
    <source>
        <dbReference type="EMBL" id="QHQ63541.1"/>
    </source>
</evidence>
<dbReference type="SUPFAM" id="SSF53474">
    <property type="entry name" value="alpha/beta-Hydrolases"/>
    <property type="match status" value="1"/>
</dbReference>
<dbReference type="InterPro" id="IPR000073">
    <property type="entry name" value="AB_hydrolase_1"/>
</dbReference>
<feature type="domain" description="Serine aminopeptidase S33" evidence="1">
    <location>
        <begin position="29"/>
        <end position="250"/>
    </location>
</feature>
<evidence type="ECO:0000313" key="3">
    <source>
        <dbReference type="Proteomes" id="UP000464314"/>
    </source>
</evidence>
<evidence type="ECO:0000259" key="1">
    <source>
        <dbReference type="Pfam" id="PF12146"/>
    </source>
</evidence>